<dbReference type="PANTHER" id="PTHR11709:SF145">
    <property type="entry name" value="LCC1"/>
    <property type="match status" value="1"/>
</dbReference>
<protein>
    <recommendedName>
        <fullName evidence="10">Multicopper oxidase</fullName>
    </recommendedName>
</protein>
<dbReference type="Pfam" id="PF00394">
    <property type="entry name" value="Cu-oxidase"/>
    <property type="match status" value="1"/>
</dbReference>
<dbReference type="RefSeq" id="XP_025428853.1">
    <property type="nucleotide sequence ID" value="XM_025577567.1"/>
</dbReference>
<proteinExistence type="inferred from homology"/>
<keyword evidence="2" id="KW-0479">Metal-binding</keyword>
<evidence type="ECO:0000259" key="7">
    <source>
        <dbReference type="Pfam" id="PF07732"/>
    </source>
</evidence>
<dbReference type="InterPro" id="IPR045087">
    <property type="entry name" value="Cu-oxidase_fam"/>
</dbReference>
<dbReference type="PROSITE" id="PS00079">
    <property type="entry name" value="MULTICOPPER_OXIDASE1"/>
    <property type="match status" value="1"/>
</dbReference>
<evidence type="ECO:0000313" key="9">
    <source>
        <dbReference type="Proteomes" id="UP000248349"/>
    </source>
</evidence>
<keyword evidence="9" id="KW-1185">Reference proteome</keyword>
<evidence type="ECO:0000259" key="6">
    <source>
        <dbReference type="Pfam" id="PF07731"/>
    </source>
</evidence>
<dbReference type="PROSITE" id="PS00080">
    <property type="entry name" value="MULTICOPPER_OXIDASE2"/>
    <property type="match status" value="1"/>
</dbReference>
<name>A0A318Z6E9_9EURO</name>
<dbReference type="OrthoDB" id="2121828at2759"/>
<organism evidence="8 9">
    <name type="scientific">Aspergillus saccharolyticus JOP 1030-1</name>
    <dbReference type="NCBI Taxonomy" id="1450539"/>
    <lineage>
        <taxon>Eukaryota</taxon>
        <taxon>Fungi</taxon>
        <taxon>Dikarya</taxon>
        <taxon>Ascomycota</taxon>
        <taxon>Pezizomycotina</taxon>
        <taxon>Eurotiomycetes</taxon>
        <taxon>Eurotiomycetidae</taxon>
        <taxon>Eurotiales</taxon>
        <taxon>Aspergillaceae</taxon>
        <taxon>Aspergillus</taxon>
        <taxon>Aspergillus subgen. Circumdati</taxon>
    </lineage>
</organism>
<evidence type="ECO:0000256" key="1">
    <source>
        <dbReference type="ARBA" id="ARBA00010609"/>
    </source>
</evidence>
<dbReference type="Pfam" id="PF07731">
    <property type="entry name" value="Cu-oxidase_2"/>
    <property type="match status" value="1"/>
</dbReference>
<evidence type="ECO:0000259" key="5">
    <source>
        <dbReference type="Pfam" id="PF00394"/>
    </source>
</evidence>
<dbReference type="Proteomes" id="UP000248349">
    <property type="component" value="Unassembled WGS sequence"/>
</dbReference>
<dbReference type="Pfam" id="PF07732">
    <property type="entry name" value="Cu-oxidase_3"/>
    <property type="match status" value="1"/>
</dbReference>
<evidence type="ECO:0000256" key="4">
    <source>
        <dbReference type="ARBA" id="ARBA00023008"/>
    </source>
</evidence>
<dbReference type="InterPro" id="IPR011706">
    <property type="entry name" value="Cu-oxidase_C"/>
</dbReference>
<keyword evidence="4" id="KW-0186">Copper</keyword>
<dbReference type="GeneID" id="37078796"/>
<dbReference type="CDD" id="cd13854">
    <property type="entry name" value="CuRO_1_MaLCC_like"/>
    <property type="match status" value="1"/>
</dbReference>
<gene>
    <name evidence="8" type="ORF">BP01DRAFT_385075</name>
</gene>
<dbReference type="InterPro" id="IPR008972">
    <property type="entry name" value="Cupredoxin"/>
</dbReference>
<reference evidence="8 9" key="1">
    <citation type="submission" date="2016-12" db="EMBL/GenBank/DDBJ databases">
        <title>The genomes of Aspergillus section Nigri reveals drivers in fungal speciation.</title>
        <authorList>
            <consortium name="DOE Joint Genome Institute"/>
            <person name="Vesth T.C."/>
            <person name="Nybo J."/>
            <person name="Theobald S."/>
            <person name="Brandl J."/>
            <person name="Frisvad J.C."/>
            <person name="Nielsen K.F."/>
            <person name="Lyhne E.K."/>
            <person name="Kogle M.E."/>
            <person name="Kuo A."/>
            <person name="Riley R."/>
            <person name="Clum A."/>
            <person name="Nolan M."/>
            <person name="Lipzen A."/>
            <person name="Salamov A."/>
            <person name="Henrissat B."/>
            <person name="Wiebenga A."/>
            <person name="De Vries R.P."/>
            <person name="Grigoriev I.V."/>
            <person name="Mortensen U.H."/>
            <person name="Andersen M.R."/>
            <person name="Baker S.E."/>
        </authorList>
    </citation>
    <scope>NUCLEOTIDE SEQUENCE [LARGE SCALE GENOMIC DNA]</scope>
    <source>
        <strain evidence="8 9">JOP 1030-1</strain>
    </source>
</reference>
<comment type="similarity">
    <text evidence="1">Belongs to the multicopper oxidase family.</text>
</comment>
<evidence type="ECO:0008006" key="10">
    <source>
        <dbReference type="Google" id="ProtNLM"/>
    </source>
</evidence>
<feature type="domain" description="Plastocyanin-like" evidence="6">
    <location>
        <begin position="442"/>
        <end position="552"/>
    </location>
</feature>
<dbReference type="InterPro" id="IPR011707">
    <property type="entry name" value="Cu-oxidase-like_N"/>
</dbReference>
<feature type="domain" description="Plastocyanin-like" evidence="7">
    <location>
        <begin position="76"/>
        <end position="192"/>
    </location>
</feature>
<sequence>MVSWLPFFLRGASALSAACNTSDENSRYPYGTLPTNYLAPSIHDEGAPQSPPWRDVSPFGRPPDTGVTRHYDFTVMRDTTSPDGYQKNAMLINGQFPGPLIEANWGDIISVTVNNMITTGTEEGLAMHWHGITQKGTPWADGVPGVSQCPIVPRSRFTYTFQADQYGTGWYHSHYSAQLTDGVFGPMVIHGPTHVDYDYDLGAVMISEYHHLDYWSTLVEIFMRPPVIPNVDNNLTNGRGMYNCNGTNCSAGPSLSRFQFKSGKVHRLRLLNTGSNANQKISIDGHTLTVIATDYIPIKPYNTEVVTLGPGQRTDILVKATGNVRDAYWMRSSIDMECLNSTATYPTGTAAIYYEDADTTVWPTSTSTATWQSNNCAGEPLSLTVPYYALPPPHSPATTETMEINVGQNATGHFLWYFNNATFRANYNAPLLLLGRTGNFSSPYYANANTYNYGSNSSVRIIFNNIYPMQHPLHLHGHNFWVLAEGRGAWDGVITNPSNPLRRDTHIVQSGTTENPAYVVLEWELNHPGVWPLHCHMSFHVSAGLSLNIIVRFPSVERLSAVGGFQQRYRGIHANPLQEQPSEVEQLQIPASLAQTCREWAVFSGEEFVDEIDSGV</sequence>
<accession>A0A318Z6E9</accession>
<keyword evidence="3" id="KW-0560">Oxidoreductase</keyword>
<dbReference type="GO" id="GO:0016491">
    <property type="term" value="F:oxidoreductase activity"/>
    <property type="evidence" value="ECO:0007669"/>
    <property type="project" value="UniProtKB-KW"/>
</dbReference>
<dbReference type="GO" id="GO:0005507">
    <property type="term" value="F:copper ion binding"/>
    <property type="evidence" value="ECO:0007669"/>
    <property type="project" value="InterPro"/>
</dbReference>
<dbReference type="STRING" id="1450539.A0A318Z6E9"/>
<evidence type="ECO:0000256" key="3">
    <source>
        <dbReference type="ARBA" id="ARBA00023002"/>
    </source>
</evidence>
<dbReference type="InterPro" id="IPR002355">
    <property type="entry name" value="Cu_oxidase_Cu_BS"/>
</dbReference>
<evidence type="ECO:0000313" key="8">
    <source>
        <dbReference type="EMBL" id="PYH42871.1"/>
    </source>
</evidence>
<dbReference type="PANTHER" id="PTHR11709">
    <property type="entry name" value="MULTI-COPPER OXIDASE"/>
    <property type="match status" value="1"/>
</dbReference>
<feature type="domain" description="Plastocyanin-like" evidence="5">
    <location>
        <begin position="227"/>
        <end position="355"/>
    </location>
</feature>
<dbReference type="EMBL" id="KZ821248">
    <property type="protein sequence ID" value="PYH42871.1"/>
    <property type="molecule type" value="Genomic_DNA"/>
</dbReference>
<dbReference type="InterPro" id="IPR033138">
    <property type="entry name" value="Cu_oxidase_CS"/>
</dbReference>
<dbReference type="CDD" id="cd13901">
    <property type="entry name" value="CuRO_3_MaLCC_like"/>
    <property type="match status" value="1"/>
</dbReference>
<dbReference type="FunFam" id="2.60.40.420:FF:000021">
    <property type="entry name" value="Extracellular dihydrogeodin oxidase/laccase"/>
    <property type="match status" value="1"/>
</dbReference>
<evidence type="ECO:0000256" key="2">
    <source>
        <dbReference type="ARBA" id="ARBA00022723"/>
    </source>
</evidence>
<dbReference type="SUPFAM" id="SSF49503">
    <property type="entry name" value="Cupredoxins"/>
    <property type="match status" value="3"/>
</dbReference>
<dbReference type="InterPro" id="IPR001117">
    <property type="entry name" value="Cu-oxidase_2nd"/>
</dbReference>
<dbReference type="AlphaFoldDB" id="A0A318Z6E9"/>
<dbReference type="Gene3D" id="2.60.40.420">
    <property type="entry name" value="Cupredoxins - blue copper proteins"/>
    <property type="match status" value="3"/>
</dbReference>